<reference evidence="2 3" key="1">
    <citation type="submission" date="2023-04" db="EMBL/GenBank/DDBJ databases">
        <title>Genome Sequence of Selenomonas sputigena ATCC 33150.</title>
        <authorList>
            <person name="Miller D.P."/>
            <person name="Anvari S."/>
            <person name="Polson S.W."/>
            <person name="Macdonald M."/>
            <person name="Mcdowell J.V."/>
        </authorList>
    </citation>
    <scope>NUCLEOTIDE SEQUENCE [LARGE SCALE GENOMIC DNA]</scope>
    <source>
        <strain evidence="2 3">ATCC 33150</strain>
    </source>
</reference>
<evidence type="ECO:0000256" key="1">
    <source>
        <dbReference type="SAM" id="Coils"/>
    </source>
</evidence>
<gene>
    <name evidence="2" type="ORF">QCO44_06735</name>
</gene>
<sequence>MGMDRIEMKLVKWLNPRIEDGSPYFSADDGDTVVKVNPFQNLLEMITFYYGVAERNNLDELDAFLDNAYSLKKDQYPKLVDAEDINYFILRSVEDSMLQNNSQSKNEAWMDFDENDLKELLKNKFFKEYNKKVLHRAIDFKKGELLYEKDGRKVYEWTGDFTPDLGGMTSYARDYGMLELYTFTKLQAQAAKQLSENRTTMLWWFWCYDDVIQNLYECKFYECIATVYQKYGKTWFSNSKMVNTRLDPILYKWATYGVFAAQQVGNIEERVLKNDLVDLLSEFILSSAMADRVKENQDIIDYLKECITNFSIKSDEILQEKLLGLRHENVQLKKDNETLQKNYNLLREQIDSLQLDQERTDEEKIDAILSRIYTFMPEDINFDQSKYKLTDIWEKFAPITQKDIKTSLAIYEKLKTPDIASFLFVSSLEREMNLNFFEPFKKSPSYKKIKNTFCRDNKLLDVHKALFDKSRHPTLGNIPFVRKAISSQKNQQGSEVVAAFKKFLGSERENFCRICDAIEKYHLGIKKYTLVKLRNGLAHGDVSVKEGCDESCYNDLVKMFYEPPIQIMFSVIAHSKK</sequence>
<proteinExistence type="predicted"/>
<name>A0ABV3X560_9FIRM</name>
<evidence type="ECO:0008006" key="4">
    <source>
        <dbReference type="Google" id="ProtNLM"/>
    </source>
</evidence>
<evidence type="ECO:0000313" key="3">
    <source>
        <dbReference type="Proteomes" id="UP001559623"/>
    </source>
</evidence>
<comment type="caution">
    <text evidence="2">The sequence shown here is derived from an EMBL/GenBank/DDBJ whole genome shotgun (WGS) entry which is preliminary data.</text>
</comment>
<dbReference type="Proteomes" id="UP001559623">
    <property type="component" value="Unassembled WGS sequence"/>
</dbReference>
<keyword evidence="1" id="KW-0175">Coiled coil</keyword>
<dbReference type="EMBL" id="JARVLH010000003">
    <property type="protein sequence ID" value="MEX5285335.1"/>
    <property type="molecule type" value="Genomic_DNA"/>
</dbReference>
<feature type="coiled-coil region" evidence="1">
    <location>
        <begin position="322"/>
        <end position="363"/>
    </location>
</feature>
<keyword evidence="3" id="KW-1185">Reference proteome</keyword>
<protein>
    <recommendedName>
        <fullName evidence="4">ApeA N-terminal domain-containing protein</fullName>
    </recommendedName>
</protein>
<dbReference type="RefSeq" id="WP_368847062.1">
    <property type="nucleotide sequence ID" value="NZ_CP194411.1"/>
</dbReference>
<evidence type="ECO:0000313" key="2">
    <source>
        <dbReference type="EMBL" id="MEX5285335.1"/>
    </source>
</evidence>
<accession>A0ABV3X560</accession>
<organism evidence="2 3">
    <name type="scientific">Selenomonas sputigena</name>
    <dbReference type="NCBI Taxonomy" id="69823"/>
    <lineage>
        <taxon>Bacteria</taxon>
        <taxon>Bacillati</taxon>
        <taxon>Bacillota</taxon>
        <taxon>Negativicutes</taxon>
        <taxon>Selenomonadales</taxon>
        <taxon>Selenomonadaceae</taxon>
        <taxon>Selenomonas</taxon>
    </lineage>
</organism>